<feature type="domain" description="G5" evidence="3">
    <location>
        <begin position="206"/>
        <end position="286"/>
    </location>
</feature>
<dbReference type="InterPro" id="IPR059180">
    <property type="entry name" value="3D_YorM"/>
</dbReference>
<keyword evidence="2" id="KW-0812">Transmembrane</keyword>
<reference evidence="4" key="1">
    <citation type="submission" date="2022-06" db="EMBL/GenBank/DDBJ databases">
        <title>Aquibacillus sp. a new bacterium isolated from soil saline samples.</title>
        <authorList>
            <person name="Galisteo C."/>
            <person name="De La Haba R."/>
            <person name="Sanchez-Porro C."/>
            <person name="Ventosa A."/>
        </authorList>
    </citation>
    <scope>NUCLEOTIDE SEQUENCE</scope>
    <source>
        <strain evidence="4">3ASR75-11</strain>
    </source>
</reference>
<protein>
    <submittedName>
        <fullName evidence="4">Ubiquitin-like domain-containing protein</fullName>
    </submittedName>
</protein>
<dbReference type="InterPro" id="IPR007137">
    <property type="entry name" value="DUF348"/>
</dbReference>
<evidence type="ECO:0000313" key="5">
    <source>
        <dbReference type="Proteomes" id="UP001145050"/>
    </source>
</evidence>
<evidence type="ECO:0000256" key="1">
    <source>
        <dbReference type="ARBA" id="ARBA00022729"/>
    </source>
</evidence>
<dbReference type="Pfam" id="PF07501">
    <property type="entry name" value="G5"/>
    <property type="match status" value="1"/>
</dbReference>
<dbReference type="InterPro" id="IPR051933">
    <property type="entry name" value="Resuscitation_pf_RpfB"/>
</dbReference>
<dbReference type="PANTHER" id="PTHR39160:SF4">
    <property type="entry name" value="RESUSCITATION-PROMOTING FACTOR RPFB"/>
    <property type="match status" value="1"/>
</dbReference>
<dbReference type="RefSeq" id="WP_272437845.1">
    <property type="nucleotide sequence ID" value="NZ_JAMQKB010000027.1"/>
</dbReference>
<name>A0A9X3WU81_9BACI</name>
<evidence type="ECO:0000259" key="3">
    <source>
        <dbReference type="PROSITE" id="PS51109"/>
    </source>
</evidence>
<dbReference type="Gene3D" id="2.40.40.10">
    <property type="entry name" value="RlpA-like domain"/>
    <property type="match status" value="1"/>
</dbReference>
<feature type="transmembrane region" description="Helical" evidence="2">
    <location>
        <begin position="15"/>
        <end position="34"/>
    </location>
</feature>
<evidence type="ECO:0000313" key="4">
    <source>
        <dbReference type="EMBL" id="MDC3426027.1"/>
    </source>
</evidence>
<dbReference type="EMBL" id="JAMQKB010000027">
    <property type="protein sequence ID" value="MDC3426027.1"/>
    <property type="molecule type" value="Genomic_DNA"/>
</dbReference>
<keyword evidence="2" id="KW-0472">Membrane</keyword>
<dbReference type="Gene3D" id="2.20.230.10">
    <property type="entry name" value="Resuscitation-promoting factor rpfb"/>
    <property type="match status" value="1"/>
</dbReference>
<dbReference type="AlphaFoldDB" id="A0A9X3WU81"/>
<accession>A0A9X3WU81</accession>
<dbReference type="Pfam" id="PF06725">
    <property type="entry name" value="3D"/>
    <property type="match status" value="1"/>
</dbReference>
<dbReference type="InterPro" id="IPR010611">
    <property type="entry name" value="3D_dom"/>
</dbReference>
<dbReference type="PANTHER" id="PTHR39160">
    <property type="entry name" value="CELL WALL-BINDING PROTEIN YOCH"/>
    <property type="match status" value="1"/>
</dbReference>
<dbReference type="Pfam" id="PF03990">
    <property type="entry name" value="DUF348"/>
    <property type="match status" value="3"/>
</dbReference>
<dbReference type="GO" id="GO:0009254">
    <property type="term" value="P:peptidoglycan turnover"/>
    <property type="evidence" value="ECO:0007669"/>
    <property type="project" value="InterPro"/>
</dbReference>
<dbReference type="PROSITE" id="PS51109">
    <property type="entry name" value="G5"/>
    <property type="match status" value="1"/>
</dbReference>
<evidence type="ECO:0000256" key="2">
    <source>
        <dbReference type="SAM" id="Phobius"/>
    </source>
</evidence>
<sequence length="395" mass="43620">MNMISKLLPALKKKLIIPALSVIVLAVFGGLIMYKVTEAEVVVSQNGEESTVKTRANTVEDLLEELGIEVSKYDELSYGKDDPIKSGMTIKYEKAKKVNVTIDDKTKEYYTTEKTLAEFFKEKEISISQYDQVSLNEQASIKEGMTVKVDRGFQVTLYDGGEEKKVWTTAETVAAFLDEQDIEIGKLDRVEPAKTEDVTKDNSIKITRVEKVTDVVEEKKDFSVKTRKDASLASGTRQIVEAGEEGIIEKKYEVTLENGKEVDRKLISEEVKKDSKQQVVALGTKKPEPKQLASRGDDDVAEVLYMQATGYNWDCATCSGTGYTATGINLRENPKVVAVDPSVIPLGTKVWVEGYGYAVAGDTGGAIKGNRIDLHMSKSAAVSYGIQRVKVKILK</sequence>
<keyword evidence="1" id="KW-0732">Signal</keyword>
<dbReference type="CDD" id="cd14667">
    <property type="entry name" value="3D_containing_proteins"/>
    <property type="match status" value="1"/>
</dbReference>
<keyword evidence="2" id="KW-1133">Transmembrane helix</keyword>
<dbReference type="InterPro" id="IPR036908">
    <property type="entry name" value="RlpA-like_sf"/>
</dbReference>
<gene>
    <name evidence="4" type="ORF">NC797_16100</name>
</gene>
<comment type="caution">
    <text evidence="4">The sequence shown here is derived from an EMBL/GenBank/DDBJ whole genome shotgun (WGS) entry which is preliminary data.</text>
</comment>
<dbReference type="SMART" id="SM01208">
    <property type="entry name" value="G5"/>
    <property type="match status" value="1"/>
</dbReference>
<proteinExistence type="predicted"/>
<dbReference type="SUPFAM" id="SSF50685">
    <property type="entry name" value="Barwin-like endoglucanases"/>
    <property type="match status" value="1"/>
</dbReference>
<keyword evidence="5" id="KW-1185">Reference proteome</keyword>
<dbReference type="GO" id="GO:0019867">
    <property type="term" value="C:outer membrane"/>
    <property type="evidence" value="ECO:0007669"/>
    <property type="project" value="InterPro"/>
</dbReference>
<dbReference type="InterPro" id="IPR011098">
    <property type="entry name" value="G5_dom"/>
</dbReference>
<dbReference type="Proteomes" id="UP001145050">
    <property type="component" value="Unassembled WGS sequence"/>
</dbReference>
<dbReference type="GO" id="GO:0004553">
    <property type="term" value="F:hydrolase activity, hydrolyzing O-glycosyl compounds"/>
    <property type="evidence" value="ECO:0007669"/>
    <property type="project" value="InterPro"/>
</dbReference>
<organism evidence="4 5">
    <name type="scientific">Terrihalobacillus insolitus</name>
    <dbReference type="NCBI Taxonomy" id="2950438"/>
    <lineage>
        <taxon>Bacteria</taxon>
        <taxon>Bacillati</taxon>
        <taxon>Bacillota</taxon>
        <taxon>Bacilli</taxon>
        <taxon>Bacillales</taxon>
        <taxon>Bacillaceae</taxon>
        <taxon>Terrihalobacillus</taxon>
    </lineage>
</organism>